<dbReference type="InterPro" id="IPR001841">
    <property type="entry name" value="Znf_RING"/>
</dbReference>
<evidence type="ECO:0000256" key="4">
    <source>
        <dbReference type="PROSITE-ProRule" id="PRU00175"/>
    </source>
</evidence>
<evidence type="ECO:0000256" key="1">
    <source>
        <dbReference type="ARBA" id="ARBA00022737"/>
    </source>
</evidence>
<dbReference type="CDD" id="cd23129">
    <property type="entry name" value="RING-HC_XBAT35-like"/>
    <property type="match status" value="1"/>
</dbReference>
<dbReference type="Pfam" id="PF13857">
    <property type="entry name" value="Ank_5"/>
    <property type="match status" value="1"/>
</dbReference>
<evidence type="ECO:0000256" key="3">
    <source>
        <dbReference type="PROSITE-ProRule" id="PRU00023"/>
    </source>
</evidence>
<evidence type="ECO:0000256" key="2">
    <source>
        <dbReference type="ARBA" id="ARBA00023043"/>
    </source>
</evidence>
<evidence type="ECO:0000259" key="7">
    <source>
        <dbReference type="PROSITE" id="PS50089"/>
    </source>
</evidence>
<feature type="domain" description="RING-type" evidence="7">
    <location>
        <begin position="469"/>
        <end position="508"/>
    </location>
</feature>
<evidence type="ECO:0000256" key="5">
    <source>
        <dbReference type="SAM" id="MobiDB-lite"/>
    </source>
</evidence>
<keyword evidence="2 3" id="KW-0040">ANK repeat</keyword>
<keyword evidence="1" id="KW-0677">Repeat</keyword>
<dbReference type="InterPro" id="IPR036770">
    <property type="entry name" value="Ankyrin_rpt-contain_sf"/>
</dbReference>
<feature type="domain" description="PH" evidence="6">
    <location>
        <begin position="135"/>
        <end position="266"/>
    </location>
</feature>
<dbReference type="PANTHER" id="PTHR24171">
    <property type="entry name" value="ANKYRIN REPEAT DOMAIN-CONTAINING PROTEIN 39-RELATED"/>
    <property type="match status" value="1"/>
</dbReference>
<evidence type="ECO:0000259" key="6">
    <source>
        <dbReference type="PROSITE" id="PS50003"/>
    </source>
</evidence>
<dbReference type="SMART" id="SM00184">
    <property type="entry name" value="RING"/>
    <property type="match status" value="1"/>
</dbReference>
<dbReference type="SUPFAM" id="SSF50729">
    <property type="entry name" value="PH domain-like"/>
    <property type="match status" value="1"/>
</dbReference>
<dbReference type="CDD" id="cd00821">
    <property type="entry name" value="PH"/>
    <property type="match status" value="1"/>
</dbReference>
<keyword evidence="4" id="KW-0862">Zinc</keyword>
<gene>
    <name evidence="8" type="ORF">PM001_LOCUS4090</name>
</gene>
<sequence>MRRYKGELALWYAARRCNVDKLQQLVRTVDVSVQLDEPHPVKGTTPLMAAARKKHGADIVRELIALGAELDVRDTGKHQNTALHYAAYSNRTSQLELLLEAGADLLALNGRGHTALDVARLRGRKEAAAALTARLEIHRGWLRLRSKSMLGFWKRRWCVLLACNSKRTAAELCIFRSPTKVHPEAVLWHDGGSTRYVACAGENVDELKLDMRVAYQKLLYRRYSRYISSGRTYVHKANIQPREYVFECETASSRVAWMRAFDSRQRESDCTNTTFSSSDVGSPPTSSSSSRGLTIGGLVLAKAGLPSRGFQHSYTEDEARSIAARPQPAQAFRNFNSGSHVACNVARPVSTQGSVSLDLTSCASRGAARPQPIHGYRSFDIEPSVACSAHRAVPAQGSRESITGYSNCGETRPLPRASAPRLSEDELGFLCDDVAALHVSRTQRLFPVARVVAISGDPNEPEPVVRGRCIVCFENHRDAVCIPCGHVAGCYDCTRAVTQGSNSCPVCRAHVDGVVRINE</sequence>
<dbReference type="PROSITE" id="PS50088">
    <property type="entry name" value="ANK_REPEAT"/>
    <property type="match status" value="2"/>
</dbReference>
<dbReference type="InterPro" id="IPR002110">
    <property type="entry name" value="Ankyrin_rpt"/>
</dbReference>
<organism evidence="8 9">
    <name type="scientific">Peronospora matthiolae</name>
    <dbReference type="NCBI Taxonomy" id="2874970"/>
    <lineage>
        <taxon>Eukaryota</taxon>
        <taxon>Sar</taxon>
        <taxon>Stramenopiles</taxon>
        <taxon>Oomycota</taxon>
        <taxon>Peronosporomycetes</taxon>
        <taxon>Peronosporales</taxon>
        <taxon>Peronosporaceae</taxon>
        <taxon>Peronospora</taxon>
    </lineage>
</organism>
<dbReference type="Gene3D" id="3.30.40.10">
    <property type="entry name" value="Zinc/RING finger domain, C3HC4 (zinc finger)"/>
    <property type="match status" value="1"/>
</dbReference>
<dbReference type="Pfam" id="PF13920">
    <property type="entry name" value="zf-C3HC4_3"/>
    <property type="match status" value="1"/>
</dbReference>
<feature type="repeat" description="ANK" evidence="3">
    <location>
        <begin position="42"/>
        <end position="75"/>
    </location>
</feature>
<dbReference type="Proteomes" id="UP001162060">
    <property type="component" value="Unassembled WGS sequence"/>
</dbReference>
<keyword evidence="4" id="KW-0479">Metal-binding</keyword>
<dbReference type="PROSITE" id="PS50089">
    <property type="entry name" value="ZF_RING_2"/>
    <property type="match status" value="1"/>
</dbReference>
<dbReference type="Gene3D" id="1.25.40.20">
    <property type="entry name" value="Ankyrin repeat-containing domain"/>
    <property type="match status" value="2"/>
</dbReference>
<dbReference type="SMART" id="SM00248">
    <property type="entry name" value="ANK"/>
    <property type="match status" value="4"/>
</dbReference>
<feature type="compositionally biased region" description="Low complexity" evidence="5">
    <location>
        <begin position="276"/>
        <end position="290"/>
    </location>
</feature>
<dbReference type="EMBL" id="CAKLBY020000035">
    <property type="protein sequence ID" value="CAK7910208.1"/>
    <property type="molecule type" value="Genomic_DNA"/>
</dbReference>
<dbReference type="PROSITE" id="PS50003">
    <property type="entry name" value="PH_DOMAIN"/>
    <property type="match status" value="1"/>
</dbReference>
<dbReference type="InterPro" id="IPR011993">
    <property type="entry name" value="PH-like_dom_sf"/>
</dbReference>
<dbReference type="PROSITE" id="PS50297">
    <property type="entry name" value="ANK_REP_REGION"/>
    <property type="match status" value="2"/>
</dbReference>
<comment type="caution">
    <text evidence="8">The sequence shown here is derived from an EMBL/GenBank/DDBJ whole genome shotgun (WGS) entry which is preliminary data.</text>
</comment>
<dbReference type="InterPro" id="IPR001849">
    <property type="entry name" value="PH_domain"/>
</dbReference>
<feature type="region of interest" description="Disordered" evidence="5">
    <location>
        <begin position="269"/>
        <end position="291"/>
    </location>
</feature>
<dbReference type="GO" id="GO:0008270">
    <property type="term" value="F:zinc ion binding"/>
    <property type="evidence" value="ECO:0007669"/>
    <property type="project" value="UniProtKB-KW"/>
</dbReference>
<dbReference type="SUPFAM" id="SSF57850">
    <property type="entry name" value="RING/U-box"/>
    <property type="match status" value="1"/>
</dbReference>
<keyword evidence="4" id="KW-0863">Zinc-finger</keyword>
<dbReference type="InterPro" id="IPR013083">
    <property type="entry name" value="Znf_RING/FYVE/PHD"/>
</dbReference>
<evidence type="ECO:0000313" key="9">
    <source>
        <dbReference type="Proteomes" id="UP001162060"/>
    </source>
</evidence>
<feature type="repeat" description="ANK" evidence="3">
    <location>
        <begin position="78"/>
        <end position="110"/>
    </location>
</feature>
<name>A0AAV1T9L0_9STRA</name>
<protein>
    <submittedName>
        <fullName evidence="8">Uncharacterized protein</fullName>
    </submittedName>
</protein>
<evidence type="ECO:0000313" key="8">
    <source>
        <dbReference type="EMBL" id="CAK7910208.1"/>
    </source>
</evidence>
<dbReference type="Gene3D" id="2.30.29.30">
    <property type="entry name" value="Pleckstrin-homology domain (PH domain)/Phosphotyrosine-binding domain (PTB)"/>
    <property type="match status" value="1"/>
</dbReference>
<dbReference type="PANTHER" id="PTHR24171:SF9">
    <property type="entry name" value="ANKYRIN REPEAT DOMAIN-CONTAINING PROTEIN 39"/>
    <property type="match status" value="1"/>
</dbReference>
<dbReference type="AlphaFoldDB" id="A0AAV1T9L0"/>
<proteinExistence type="predicted"/>
<dbReference type="SUPFAM" id="SSF48403">
    <property type="entry name" value="Ankyrin repeat"/>
    <property type="match status" value="1"/>
</dbReference>
<reference evidence="8" key="1">
    <citation type="submission" date="2024-01" db="EMBL/GenBank/DDBJ databases">
        <authorList>
            <person name="Webb A."/>
        </authorList>
    </citation>
    <scope>NUCLEOTIDE SEQUENCE</scope>
    <source>
        <strain evidence="8">Pm1</strain>
    </source>
</reference>
<accession>A0AAV1T9L0</accession>